<dbReference type="Pfam" id="PF00248">
    <property type="entry name" value="Aldo_ket_red"/>
    <property type="match status" value="1"/>
</dbReference>
<keyword evidence="6" id="KW-1185">Reference proteome</keyword>
<dbReference type="AlphaFoldDB" id="A0A9P7R345"/>
<evidence type="ECO:0000256" key="3">
    <source>
        <dbReference type="ARBA" id="ARBA00023002"/>
    </source>
</evidence>
<dbReference type="EMBL" id="JAESDN010000007">
    <property type="protein sequence ID" value="KAG7047892.1"/>
    <property type="molecule type" value="Genomic_DNA"/>
</dbReference>
<reference evidence="5" key="1">
    <citation type="submission" date="2021-05" db="EMBL/GenBank/DDBJ databases">
        <title>Comparative genomics of three Colletotrichum scovillei strains and genetic complementation revealed genes involved fungal growth and virulence on chili pepper.</title>
        <authorList>
            <person name="Hsieh D.-K."/>
            <person name="Chuang S.-C."/>
            <person name="Chen C.-Y."/>
            <person name="Chao Y.-T."/>
            <person name="Lu M.-Y.J."/>
            <person name="Lee M.-H."/>
            <person name="Shih M.-C."/>
        </authorList>
    </citation>
    <scope>NUCLEOTIDE SEQUENCE</scope>
    <source>
        <strain evidence="5">Coll-153</strain>
    </source>
</reference>
<proteinExistence type="inferred from homology"/>
<evidence type="ECO:0000256" key="2">
    <source>
        <dbReference type="ARBA" id="ARBA00022857"/>
    </source>
</evidence>
<evidence type="ECO:0000313" key="6">
    <source>
        <dbReference type="Proteomes" id="UP000699042"/>
    </source>
</evidence>
<gene>
    <name evidence="5" type="ORF">JMJ77_011230</name>
</gene>
<dbReference type="CDD" id="cd19071">
    <property type="entry name" value="AKR_AKR1-5-like"/>
    <property type="match status" value="1"/>
</dbReference>
<organism evidence="5 6">
    <name type="scientific">Colletotrichum scovillei</name>
    <dbReference type="NCBI Taxonomy" id="1209932"/>
    <lineage>
        <taxon>Eukaryota</taxon>
        <taxon>Fungi</taxon>
        <taxon>Dikarya</taxon>
        <taxon>Ascomycota</taxon>
        <taxon>Pezizomycotina</taxon>
        <taxon>Sordariomycetes</taxon>
        <taxon>Hypocreomycetidae</taxon>
        <taxon>Glomerellales</taxon>
        <taxon>Glomerellaceae</taxon>
        <taxon>Colletotrichum</taxon>
        <taxon>Colletotrichum acutatum species complex</taxon>
    </lineage>
</organism>
<dbReference type="GO" id="GO:0016616">
    <property type="term" value="F:oxidoreductase activity, acting on the CH-OH group of donors, NAD or NADP as acceptor"/>
    <property type="evidence" value="ECO:0007669"/>
    <property type="project" value="UniProtKB-ARBA"/>
</dbReference>
<dbReference type="PANTHER" id="PTHR43827">
    <property type="entry name" value="2,5-DIKETO-D-GLUCONIC ACID REDUCTASE"/>
    <property type="match status" value="1"/>
</dbReference>
<sequence>MPQTIAPIPRLIYGTAWKKSQTAPLVASALAAGFRALDTAASHHYSEEGVGVGLRQFLSQSPSPAAHGITRAGLYIQTKFSPAPSDLPIPDQVHKSIASSLKNLAVDDKFFAPSPTDSPEAQKKEGDEDFYLDCVLLHAPYPSYKDTLLAWRALETYVPARIRTLGISNVDLPDLQRLCDEDAVIKPVVVQNRLNPDEGYNTPVRVFCRERGINFQSFWTLTANPRLVRSSFVRQVAKGAGVSDEVAFYGLVLGLEGVSVLDGTTNEVRMKEDLEGVEKVVAWAGGDGAEVWKESLAALKAVLVCPGYFLGSSANPLSPES</sequence>
<evidence type="ECO:0000313" key="5">
    <source>
        <dbReference type="EMBL" id="KAG7047892.1"/>
    </source>
</evidence>
<dbReference type="InterPro" id="IPR036812">
    <property type="entry name" value="NAD(P)_OxRdtase_dom_sf"/>
</dbReference>
<dbReference type="Proteomes" id="UP000699042">
    <property type="component" value="Unassembled WGS sequence"/>
</dbReference>
<dbReference type="SUPFAM" id="SSF51430">
    <property type="entry name" value="NAD(P)-linked oxidoreductase"/>
    <property type="match status" value="1"/>
</dbReference>
<comment type="similarity">
    <text evidence="1">Belongs to the aldo/keto reductase family.</text>
</comment>
<dbReference type="Gene3D" id="3.20.20.100">
    <property type="entry name" value="NADP-dependent oxidoreductase domain"/>
    <property type="match status" value="1"/>
</dbReference>
<dbReference type="InterPro" id="IPR023210">
    <property type="entry name" value="NADP_OxRdtase_dom"/>
</dbReference>
<dbReference type="PANTHER" id="PTHR43827:SF3">
    <property type="entry name" value="NADP-DEPENDENT OXIDOREDUCTASE DOMAIN-CONTAINING PROTEIN"/>
    <property type="match status" value="1"/>
</dbReference>
<dbReference type="InterPro" id="IPR020471">
    <property type="entry name" value="AKR"/>
</dbReference>
<evidence type="ECO:0000256" key="1">
    <source>
        <dbReference type="ARBA" id="ARBA00007905"/>
    </source>
</evidence>
<evidence type="ECO:0000259" key="4">
    <source>
        <dbReference type="Pfam" id="PF00248"/>
    </source>
</evidence>
<comment type="caution">
    <text evidence="5">The sequence shown here is derived from an EMBL/GenBank/DDBJ whole genome shotgun (WGS) entry which is preliminary data.</text>
</comment>
<accession>A0A9P7R345</accession>
<protein>
    <submittedName>
        <fullName evidence="5">Aldo/keto reductase</fullName>
    </submittedName>
</protein>
<feature type="domain" description="NADP-dependent oxidoreductase" evidence="4">
    <location>
        <begin position="130"/>
        <end position="218"/>
    </location>
</feature>
<keyword evidence="3" id="KW-0560">Oxidoreductase</keyword>
<keyword evidence="2" id="KW-0521">NADP</keyword>
<name>A0A9P7R345_9PEZI</name>